<organism evidence="4 5">
    <name type="scientific">Symbiodinium microadriaticum</name>
    <name type="common">Dinoflagellate</name>
    <name type="synonym">Zooxanthella microadriatica</name>
    <dbReference type="NCBI Taxonomy" id="2951"/>
    <lineage>
        <taxon>Eukaryota</taxon>
        <taxon>Sar</taxon>
        <taxon>Alveolata</taxon>
        <taxon>Dinophyceae</taxon>
        <taxon>Suessiales</taxon>
        <taxon>Symbiodiniaceae</taxon>
        <taxon>Symbiodinium</taxon>
    </lineage>
</organism>
<dbReference type="InterPro" id="IPR029063">
    <property type="entry name" value="SAM-dependent_MTases_sf"/>
</dbReference>
<feature type="region of interest" description="Disordered" evidence="3">
    <location>
        <begin position="1650"/>
        <end position="1671"/>
    </location>
</feature>
<dbReference type="Gene3D" id="3.40.50.150">
    <property type="entry name" value="Vaccinia Virus protein VP39"/>
    <property type="match status" value="1"/>
</dbReference>
<protein>
    <submittedName>
        <fullName evidence="4">Uncharacterized protein</fullName>
    </submittedName>
</protein>
<sequence>MDDSGENDNVRDLGENATLVDDSGEHATSEKLESETTDHVMAQPQPEDYINKSHGRLPKHFSAEAPSSCVKTQAASCQRERMQKVENLMNWPSELLRTMFAKQNACDIDYTYQEFLEHLHGSADGIRMSTAFSGVDTPATALELLSLALSNERGLPLQDRARIKNVFGVEWFSKSQAELQRHPCGPEHLFDDMNCFWTETMQHKIDAIMSQGQFVDVMKRLISTTDIKTLVRPDAYCLKCDTAEAADIHVAGTPCVDYSSRGSMKGSQGKSTGPLFAWICQRLLLQEPYIVQENVSGFCTDLLGATLGACYHIDCAMLNPIDYGWPIIRKRKYTVLRHKIKTGPMASPLNVFNSMFCKSHIEAEANPHKPCWDIFLIAGPRELTEELLRAANRSGSCFQEESDMEIDEDAEEADPDRSDRLSPFDDRPASGAFLRVLTKTEQHVLEIYRDKHPGQVFQLNQSPGEFAKYSDTTHLFTLIKNAGLLWCHGLYDGQSQCQPVAVGAGTVKQSDSHNRWLTSREALLCQAFPVLKRFSFGIAVCSFAQDGYETDTADAPSSSWREAEPDTNRTARIGQAGNAMHVQCMGVVLIHILSRGNMRRDVEPEALVPAAAAAPWVRLTANSAIAKTDAELASQREETYKRAQDILFGQDMDLATRFAVKSESEKGSILLNKIFSVYQEGGKQVIPWFRADGERNIVRHPLNDRKTGATTRQYANRILQSGIVDGVRGEPWLVFDAAKNVYQALTFGTLSEAFYIAAAEKPNNLNVRASRAWARHATAKGLTTSNCQWTKIMGEYVKNNFSTRYKTTQLYDLSKRIHNALQNLAQPLLTVFVDFVGNNVDFQTPELNVLSTLQNLHVLTRVLSNLQQSYPAEIISMLFMEVPVMDTGNGKSGQDFIHKHVPDILNRLLTEIKGAPFVNKLSATGKPNKKTSQGSDQPSGSGAVDVSELLHPKKKARKAAKAKAKSKIGVTDGVAAEEVDLEVFVEGATRPRWWVDDLIGCLQHAAGGMTELLNTSLIPVVKLCLHYGIGLAFHKTVRAVLQDMMRKAVLKLKSVVPSGEVTDVVEYLTSQLASASQSAKDADAPGARSVSLWMNKEAASEVQRWTAMNNSSELSSQASFVSTSNRVIKKLGISGDMDNDVAITNLTVPDLIWMFTESIYETIPTAVPSLALAVVLKFAEPSLQLQSGDAAAAVVPPFCCERVNVLEPKNALLRGHATELKTILTQEVFNQLDRALTELLSGNMDVINKMETLLTTMVVDESDYCTAWTQFIMRSIEDKKAPSLASLDINVPARLRYMLVGGDIKQEEEAAKAGTGGGNRAGNDTQGLGQDQEQASDDPFVAKHISMDWIYHFISDDATKEGEYKPALAALNLDFTPGAKHIVNADAIKLETSMQTVAFGAITTEMVAKSISVATAMISGHKVQFYMSPSGHDKLSSTIPCAVWMMKVSEKDPLWDAHVIESVEKFHVPSGQVVDVNISSPILRVREEVLKKIKAVKKTKVADVDETERGGAGVQKALTSKVKVSVKSEADRCACFLQLPTGDVEADQEAQELPVWLADGHTMLEAAADPGKEEFEFARCLFFSAVFSLKAAELRIFLQKNGQSLHRLYREFAQRMLAAVQGLGRSGKRGFTCDGYSYLAEPHYFYRPKPKQAKKKKASKAKKQEGDDDEASMPVLNWCWNL</sequence>
<evidence type="ECO:0000256" key="2">
    <source>
        <dbReference type="ARBA" id="ARBA00022679"/>
    </source>
</evidence>
<evidence type="ECO:0000313" key="5">
    <source>
        <dbReference type="Proteomes" id="UP000186817"/>
    </source>
</evidence>
<dbReference type="GO" id="GO:0008168">
    <property type="term" value="F:methyltransferase activity"/>
    <property type="evidence" value="ECO:0007669"/>
    <property type="project" value="UniProtKB-KW"/>
</dbReference>
<keyword evidence="1" id="KW-0489">Methyltransferase</keyword>
<feature type="compositionally biased region" description="Polar residues" evidence="3">
    <location>
        <begin position="1322"/>
        <end position="1333"/>
    </location>
</feature>
<feature type="compositionally biased region" description="Basic residues" evidence="3">
    <location>
        <begin position="1650"/>
        <end position="1661"/>
    </location>
</feature>
<reference evidence="4 5" key="1">
    <citation type="submission" date="2016-02" db="EMBL/GenBank/DDBJ databases">
        <title>Genome analysis of coral dinoflagellate symbionts highlights evolutionary adaptations to a symbiotic lifestyle.</title>
        <authorList>
            <person name="Aranda M."/>
            <person name="Li Y."/>
            <person name="Liew Y.J."/>
            <person name="Baumgarten S."/>
            <person name="Simakov O."/>
            <person name="Wilson M."/>
            <person name="Piel J."/>
            <person name="Ashoor H."/>
            <person name="Bougouffa S."/>
            <person name="Bajic V.B."/>
            <person name="Ryu T."/>
            <person name="Ravasi T."/>
            <person name="Bayer T."/>
            <person name="Micklem G."/>
            <person name="Kim H."/>
            <person name="Bhak J."/>
            <person name="Lajeunesse T.C."/>
            <person name="Voolstra C.R."/>
        </authorList>
    </citation>
    <scope>NUCLEOTIDE SEQUENCE [LARGE SCALE GENOMIC DNA]</scope>
    <source>
        <strain evidence="4 5">CCMP2467</strain>
    </source>
</reference>
<feature type="compositionally biased region" description="Basic and acidic residues" evidence="3">
    <location>
        <begin position="23"/>
        <end position="38"/>
    </location>
</feature>
<dbReference type="Pfam" id="PF00145">
    <property type="entry name" value="DNA_methylase"/>
    <property type="match status" value="1"/>
</dbReference>
<feature type="region of interest" description="Disordered" evidence="3">
    <location>
        <begin position="920"/>
        <end position="948"/>
    </location>
</feature>
<feature type="region of interest" description="Disordered" evidence="3">
    <location>
        <begin position="394"/>
        <end position="426"/>
    </location>
</feature>
<feature type="compositionally biased region" description="Polar residues" evidence="3">
    <location>
        <begin position="930"/>
        <end position="940"/>
    </location>
</feature>
<feature type="compositionally biased region" description="Acidic residues" evidence="3">
    <location>
        <begin position="400"/>
        <end position="414"/>
    </location>
</feature>
<name>A0A1Q9EUU1_SYMMI</name>
<dbReference type="SUPFAM" id="SSF53335">
    <property type="entry name" value="S-adenosyl-L-methionine-dependent methyltransferases"/>
    <property type="match status" value="1"/>
</dbReference>
<keyword evidence="5" id="KW-1185">Reference proteome</keyword>
<dbReference type="Proteomes" id="UP000186817">
    <property type="component" value="Unassembled WGS sequence"/>
</dbReference>
<evidence type="ECO:0000313" key="4">
    <source>
        <dbReference type="EMBL" id="OLQ11173.1"/>
    </source>
</evidence>
<evidence type="ECO:0000256" key="1">
    <source>
        <dbReference type="ARBA" id="ARBA00022603"/>
    </source>
</evidence>
<evidence type="ECO:0000256" key="3">
    <source>
        <dbReference type="SAM" id="MobiDB-lite"/>
    </source>
</evidence>
<keyword evidence="2" id="KW-0808">Transferase</keyword>
<comment type="caution">
    <text evidence="4">The sequence shown here is derived from an EMBL/GenBank/DDBJ whole genome shotgun (WGS) entry which is preliminary data.</text>
</comment>
<dbReference type="GO" id="GO:0032259">
    <property type="term" value="P:methylation"/>
    <property type="evidence" value="ECO:0007669"/>
    <property type="project" value="UniProtKB-KW"/>
</dbReference>
<proteinExistence type="predicted"/>
<gene>
    <name evidence="4" type="ORF">AK812_SmicGene5048</name>
</gene>
<dbReference type="InterPro" id="IPR001525">
    <property type="entry name" value="C5_MeTfrase"/>
</dbReference>
<dbReference type="OrthoDB" id="425290at2759"/>
<dbReference type="EMBL" id="LSRX01000064">
    <property type="protein sequence ID" value="OLQ11173.1"/>
    <property type="molecule type" value="Genomic_DNA"/>
</dbReference>
<accession>A0A1Q9EUU1</accession>
<feature type="compositionally biased region" description="Basic and acidic residues" evidence="3">
    <location>
        <begin position="415"/>
        <end position="426"/>
    </location>
</feature>
<feature type="region of interest" description="Disordered" evidence="3">
    <location>
        <begin position="1309"/>
        <end position="1334"/>
    </location>
</feature>
<feature type="region of interest" description="Disordered" evidence="3">
    <location>
        <begin position="1"/>
        <end position="44"/>
    </location>
</feature>